<dbReference type="PANTHER" id="PTHR48081">
    <property type="entry name" value="AB HYDROLASE SUPERFAMILY PROTEIN C4A8.06C"/>
    <property type="match status" value="1"/>
</dbReference>
<accession>A0A167Z042</accession>
<evidence type="ECO:0000313" key="4">
    <source>
        <dbReference type="Proteomes" id="UP000076874"/>
    </source>
</evidence>
<proteinExistence type="predicted"/>
<dbReference type="GO" id="GO:0016787">
    <property type="term" value="F:hydrolase activity"/>
    <property type="evidence" value="ECO:0007669"/>
    <property type="project" value="UniProtKB-KW"/>
</dbReference>
<evidence type="ECO:0000256" key="1">
    <source>
        <dbReference type="ARBA" id="ARBA00022801"/>
    </source>
</evidence>
<dbReference type="PANTHER" id="PTHR48081:SF33">
    <property type="entry name" value="KYNURENINE FORMAMIDASE"/>
    <property type="match status" value="1"/>
</dbReference>
<dbReference type="Proteomes" id="UP000076874">
    <property type="component" value="Unassembled WGS sequence"/>
</dbReference>
<dbReference type="InterPro" id="IPR049492">
    <property type="entry name" value="BD-FAE-like_dom"/>
</dbReference>
<keyword evidence="1 3" id="KW-0378">Hydrolase</keyword>
<comment type="caution">
    <text evidence="3">The sequence shown here is derived from an EMBL/GenBank/DDBJ whole genome shotgun (WGS) entry which is preliminary data.</text>
</comment>
<feature type="domain" description="BD-FAE-like" evidence="2">
    <location>
        <begin position="90"/>
        <end position="190"/>
    </location>
</feature>
<protein>
    <submittedName>
        <fullName evidence="3">Alpha/beta hydrolase fold-3</fullName>
    </submittedName>
</protein>
<evidence type="ECO:0000259" key="2">
    <source>
        <dbReference type="Pfam" id="PF20434"/>
    </source>
</evidence>
<dbReference type="InterPro" id="IPR050300">
    <property type="entry name" value="GDXG_lipolytic_enzyme"/>
</dbReference>
<reference evidence="3 4" key="1">
    <citation type="journal article" date="2016" name="Genome Biol. Evol.">
        <title>Divergent and convergent evolution of fungal pathogenicity.</title>
        <authorList>
            <person name="Shang Y."/>
            <person name="Xiao G."/>
            <person name="Zheng P."/>
            <person name="Cen K."/>
            <person name="Zhan S."/>
            <person name="Wang C."/>
        </authorList>
    </citation>
    <scope>NUCLEOTIDE SEQUENCE [LARGE SCALE GENOMIC DNA]</scope>
    <source>
        <strain evidence="3 4">RCEF 264</strain>
    </source>
</reference>
<evidence type="ECO:0000313" key="3">
    <source>
        <dbReference type="EMBL" id="OAA66911.1"/>
    </source>
</evidence>
<dbReference type="OrthoDB" id="433474at2759"/>
<dbReference type="Pfam" id="PF20434">
    <property type="entry name" value="BD-FAE"/>
    <property type="match status" value="1"/>
</dbReference>
<organism evidence="3 4">
    <name type="scientific">Niveomyces insectorum RCEF 264</name>
    <dbReference type="NCBI Taxonomy" id="1081102"/>
    <lineage>
        <taxon>Eukaryota</taxon>
        <taxon>Fungi</taxon>
        <taxon>Dikarya</taxon>
        <taxon>Ascomycota</taxon>
        <taxon>Pezizomycotina</taxon>
        <taxon>Sordariomycetes</taxon>
        <taxon>Hypocreomycetidae</taxon>
        <taxon>Hypocreales</taxon>
        <taxon>Cordycipitaceae</taxon>
        <taxon>Niveomyces</taxon>
    </lineage>
</organism>
<dbReference type="AlphaFoldDB" id="A0A167Z042"/>
<dbReference type="Gene3D" id="3.40.50.1820">
    <property type="entry name" value="alpha/beta hydrolase"/>
    <property type="match status" value="1"/>
</dbReference>
<gene>
    <name evidence="3" type="ORF">SPI_01487</name>
</gene>
<name>A0A167Z042_9HYPO</name>
<dbReference type="InterPro" id="IPR029058">
    <property type="entry name" value="AB_hydrolase_fold"/>
</dbReference>
<sequence length="336" mass="35520">MEDQRLSSESALSPIDRAARGNEIVGLDLFKKVPEDMPMDRITQLMNDMHADLAAGGTDMAYGTRDTQHLRFWAAGAAGADTRVTGAKTDGKQAAPLVLFVHGGSWSSGTHLDSLGSAKVAHLTRRGYAFASVNFTLVPAVTVAAQAQEVADALGYLASRAADLGIDPTRLVLMGHSSGAHVAALLGTDTTYLTRAGVAIDCVRGVVALDGSNYNVMADLLDSPGPVADNALWGLGRDPAQLVAMSPTHHARAPNARAFLLLHVERSGGIRQAVELVAALQAADTEAELHVFEGEFFEGHVQMLLRVGRPDYPATAVLDLWLEKHVPVGGTESSQE</sequence>
<keyword evidence="4" id="KW-1185">Reference proteome</keyword>
<dbReference type="SUPFAM" id="SSF53474">
    <property type="entry name" value="alpha/beta-Hydrolases"/>
    <property type="match status" value="1"/>
</dbReference>
<dbReference type="EMBL" id="AZHD01000002">
    <property type="protein sequence ID" value="OAA66911.1"/>
    <property type="molecule type" value="Genomic_DNA"/>
</dbReference>
<dbReference type="STRING" id="1081102.A0A167Z042"/>